<keyword evidence="3" id="KW-1185">Reference proteome</keyword>
<dbReference type="GO" id="GO:0016829">
    <property type="term" value="F:lyase activity"/>
    <property type="evidence" value="ECO:0007669"/>
    <property type="project" value="InterPro"/>
</dbReference>
<organism evidence="2 3">
    <name type="scientific">Nakamurella leprariae</name>
    <dbReference type="NCBI Taxonomy" id="2803911"/>
    <lineage>
        <taxon>Bacteria</taxon>
        <taxon>Bacillati</taxon>
        <taxon>Actinomycetota</taxon>
        <taxon>Actinomycetes</taxon>
        <taxon>Nakamurellales</taxon>
        <taxon>Nakamurellaceae</taxon>
        <taxon>Nakamurella</taxon>
    </lineage>
</organism>
<dbReference type="EMBL" id="JAERWK010000004">
    <property type="protein sequence ID" value="MBM9466190.1"/>
    <property type="molecule type" value="Genomic_DNA"/>
</dbReference>
<gene>
    <name evidence="2" type="ORF">JL106_02700</name>
</gene>
<evidence type="ECO:0000313" key="2">
    <source>
        <dbReference type="EMBL" id="MBM9466190.1"/>
    </source>
</evidence>
<reference evidence="2" key="1">
    <citation type="submission" date="2021-01" db="EMBL/GenBank/DDBJ databases">
        <title>YIM 132084 draft genome.</title>
        <authorList>
            <person name="An D."/>
        </authorList>
    </citation>
    <scope>NUCLEOTIDE SEQUENCE</scope>
    <source>
        <strain evidence="2">YIM 132084</strain>
    </source>
</reference>
<protein>
    <submittedName>
        <fullName evidence="2">Acetoacetate decarboxylase family protein</fullName>
    </submittedName>
</protein>
<evidence type="ECO:0000256" key="1">
    <source>
        <dbReference type="SAM" id="MobiDB-lite"/>
    </source>
</evidence>
<name>A0A938YE42_9ACTN</name>
<dbReference type="SUPFAM" id="SSF160104">
    <property type="entry name" value="Acetoacetate decarboxylase-like"/>
    <property type="match status" value="1"/>
</dbReference>
<dbReference type="Gene3D" id="2.40.400.10">
    <property type="entry name" value="Acetoacetate decarboxylase-like"/>
    <property type="match status" value="1"/>
</dbReference>
<dbReference type="Pfam" id="PF06314">
    <property type="entry name" value="ADC"/>
    <property type="match status" value="1"/>
</dbReference>
<evidence type="ECO:0000313" key="3">
    <source>
        <dbReference type="Proteomes" id="UP000663792"/>
    </source>
</evidence>
<dbReference type="RefSeq" id="WP_205259159.1">
    <property type="nucleotide sequence ID" value="NZ_JAERWK010000004.1"/>
</dbReference>
<proteinExistence type="predicted"/>
<comment type="caution">
    <text evidence="2">The sequence shown here is derived from an EMBL/GenBank/DDBJ whole genome shotgun (WGS) entry which is preliminary data.</text>
</comment>
<sequence>MANPTTSDLEPASQSTDGGAAADPRVDVSAPGFRGLPFLAPLYGPGPYDYTNGMVAMVNYTVTRESLLEVLPRELEPLGEPTVSMTFFIWPECTGMGPHNFSMPVIPVVYGKGTSAEMNGSWVPYLYTSTDASLACYREVQGWPAVLADVQMTFARHGNTNTIRAKVSRGGRTVIAAEAQVGGEPFDNTGGPGLPIILYKEIPSLDTTGTDVATYITSMSKFTRVNWQAGEGAISFPDPGPNDPISRLVPQQYLGTIAGTLDDHYPESIRVLDPVPAQS</sequence>
<feature type="compositionally biased region" description="Polar residues" evidence="1">
    <location>
        <begin position="1"/>
        <end position="17"/>
    </location>
</feature>
<accession>A0A938YE42</accession>
<feature type="region of interest" description="Disordered" evidence="1">
    <location>
        <begin position="1"/>
        <end position="26"/>
    </location>
</feature>
<dbReference type="InterPro" id="IPR023375">
    <property type="entry name" value="ADC_dom_sf"/>
</dbReference>
<dbReference type="AlphaFoldDB" id="A0A938YE42"/>
<dbReference type="Proteomes" id="UP000663792">
    <property type="component" value="Unassembled WGS sequence"/>
</dbReference>
<dbReference type="InterPro" id="IPR010451">
    <property type="entry name" value="Acetoacetate_decarboxylase"/>
</dbReference>